<evidence type="ECO:0000313" key="1">
    <source>
        <dbReference type="EMBL" id="KAJ8873485.1"/>
    </source>
</evidence>
<keyword evidence="2" id="KW-1185">Reference proteome</keyword>
<evidence type="ECO:0000313" key="2">
    <source>
        <dbReference type="Proteomes" id="UP001159363"/>
    </source>
</evidence>
<dbReference type="Proteomes" id="UP001159363">
    <property type="component" value="Chromosome 9"/>
</dbReference>
<protein>
    <submittedName>
        <fullName evidence="1">Uncharacterized protein</fullName>
    </submittedName>
</protein>
<proteinExistence type="predicted"/>
<name>A0ABQ9GNA0_9NEOP</name>
<organism evidence="1 2">
    <name type="scientific">Dryococelus australis</name>
    <dbReference type="NCBI Taxonomy" id="614101"/>
    <lineage>
        <taxon>Eukaryota</taxon>
        <taxon>Metazoa</taxon>
        <taxon>Ecdysozoa</taxon>
        <taxon>Arthropoda</taxon>
        <taxon>Hexapoda</taxon>
        <taxon>Insecta</taxon>
        <taxon>Pterygota</taxon>
        <taxon>Neoptera</taxon>
        <taxon>Polyneoptera</taxon>
        <taxon>Phasmatodea</taxon>
        <taxon>Verophasmatodea</taxon>
        <taxon>Anareolatae</taxon>
        <taxon>Phasmatidae</taxon>
        <taxon>Eurycanthinae</taxon>
        <taxon>Dryococelus</taxon>
    </lineage>
</organism>
<reference evidence="1 2" key="1">
    <citation type="submission" date="2023-02" db="EMBL/GenBank/DDBJ databases">
        <title>LHISI_Scaffold_Assembly.</title>
        <authorList>
            <person name="Stuart O.P."/>
            <person name="Cleave R."/>
            <person name="Magrath M.J.L."/>
            <person name="Mikheyev A.S."/>
        </authorList>
    </citation>
    <scope>NUCLEOTIDE SEQUENCE [LARGE SCALE GENOMIC DNA]</scope>
    <source>
        <strain evidence="1">Daus_M_001</strain>
        <tissue evidence="1">Leg muscle</tissue>
    </source>
</reference>
<accession>A0ABQ9GNA0</accession>
<dbReference type="EMBL" id="JARBHB010000010">
    <property type="protein sequence ID" value="KAJ8873485.1"/>
    <property type="molecule type" value="Genomic_DNA"/>
</dbReference>
<comment type="caution">
    <text evidence="1">The sequence shown here is derived from an EMBL/GenBank/DDBJ whole genome shotgun (WGS) entry which is preliminary data.</text>
</comment>
<sequence>MLQETVCVARGDRNFIYQFAFVARIAATWFSYAGAEEKKQNGDWDSNPEHLCANATVSFGLFEPLLRVSKYTNEHCNNHNCNRNYKRLLSCKFERRHSNDSITVLPTKQMSVLEQADFVAANRILVHPRRNSGGRGGLVGRLLASHIGELCPISGGCRFRIFARENRARRCRWAADFLGDLPFPPPLHSGTASHSPRFTLIRSQYLDDDTGLAAGVVNISAFSKAFPRKYIRDEGKWRMDISLHGIVRHKPWGGEKLELSGAPRVAYLPGGRETHFPSPVPGQQERHRREPLSQLESEYNLETSPWYTDNLRSTPLSFLQRRPLVYSEGFLFRGELRMLMNIFFVRTLVVKEICCRCGVYHCERRVPVAFGAVCTNASGVCQLHSARCVPLRAACASSIRRGVYYRERRVPVPFDAVCTTVSGVCQLHSTWCVLPCIRRGVYYRERRVPVAFDAVCTTVSGVCQLHSTRCVLPCIRRGVYYRERRVPVAFDVVCTTVSGVCQFHSTRCVLPSIRRGVYYRERRVPVPFGAVCTTVSGVCQFHSTRCVLPCIRRGVYYRERRVPVAFDEVCTTVSGVCQLHSTSIRRGVYYREWRVPVAFDAVCTTVSGVCQLHSARCVPLRAACASSIRRGVYYHERRVPVPFDAVCTTVSGVCQLHSTGPYEPWTAARPLLVSHSEGGEGGIASILALPRRFCTTIANRLERAQISPENRLPCSEITRAGERVGKLATVQGTRCPGAGGEAL</sequence>
<gene>
    <name evidence="1" type="ORF">PR048_024303</name>
</gene>